<evidence type="ECO:0000313" key="2">
    <source>
        <dbReference type="Proteomes" id="UP000316905"/>
    </source>
</evidence>
<accession>A0A562PR81</accession>
<dbReference type="Proteomes" id="UP000316905">
    <property type="component" value="Unassembled WGS sequence"/>
</dbReference>
<dbReference type="AlphaFoldDB" id="A0A562PR81"/>
<proteinExistence type="predicted"/>
<dbReference type="EMBL" id="VLKY01000028">
    <property type="protein sequence ID" value="TWI46863.1"/>
    <property type="molecule type" value="Genomic_DNA"/>
</dbReference>
<reference evidence="1 2" key="1">
    <citation type="journal article" date="2015" name="Stand. Genomic Sci.">
        <title>Genomic Encyclopedia of Bacterial and Archaeal Type Strains, Phase III: the genomes of soil and plant-associated and newly described type strains.</title>
        <authorList>
            <person name="Whitman W.B."/>
            <person name="Woyke T."/>
            <person name="Klenk H.P."/>
            <person name="Zhou Y."/>
            <person name="Lilburn T.G."/>
            <person name="Beck B.J."/>
            <person name="De Vos P."/>
            <person name="Vandamme P."/>
            <person name="Eisen J.A."/>
            <person name="Garrity G."/>
            <person name="Hugenholtz P."/>
            <person name="Kyrpides N.C."/>
        </authorList>
    </citation>
    <scope>NUCLEOTIDE SEQUENCE [LARGE SCALE GENOMIC DNA]</scope>
    <source>
        <strain evidence="1 2">CGMCC 1.6858</strain>
    </source>
</reference>
<keyword evidence="2" id="KW-1185">Reference proteome</keyword>
<organism evidence="1 2">
    <name type="scientific">Pseudomonas duriflava</name>
    <dbReference type="NCBI Taxonomy" id="459528"/>
    <lineage>
        <taxon>Bacteria</taxon>
        <taxon>Pseudomonadati</taxon>
        <taxon>Pseudomonadota</taxon>
        <taxon>Gammaproteobacteria</taxon>
        <taxon>Pseudomonadales</taxon>
        <taxon>Pseudomonadaceae</taxon>
        <taxon>Pseudomonas</taxon>
    </lineage>
</organism>
<protein>
    <submittedName>
        <fullName evidence="1">Uncharacterized protein</fullName>
    </submittedName>
</protein>
<evidence type="ECO:0000313" key="1">
    <source>
        <dbReference type="EMBL" id="TWI46863.1"/>
    </source>
</evidence>
<name>A0A562PR81_9PSED</name>
<sequence>MDFFVVKSDTLRGKIYWAVFIGKQAVSPKYKAEADALAWVEQRVSKLK</sequence>
<gene>
    <name evidence="1" type="ORF">IQ22_04435</name>
</gene>
<comment type="caution">
    <text evidence="1">The sequence shown here is derived from an EMBL/GenBank/DDBJ whole genome shotgun (WGS) entry which is preliminary data.</text>
</comment>